<proteinExistence type="predicted"/>
<reference evidence="3" key="1">
    <citation type="journal article" date="2016" name="Genome Biol. Evol.">
        <title>Conserved non-coding elements in the most distant genera of cephalochordates: the Goldilocks principle.</title>
        <authorList>
            <person name="Yue J.X."/>
            <person name="Kozmikova I."/>
            <person name="Ono H."/>
            <person name="Nossa C.W."/>
            <person name="Kozmik Z."/>
            <person name="Putnam N.H."/>
            <person name="Yu J.K."/>
            <person name="Holland L.Z."/>
        </authorList>
    </citation>
    <scope>NUCLEOTIDE SEQUENCE</scope>
</reference>
<feature type="compositionally biased region" description="Pro residues" evidence="1">
    <location>
        <begin position="55"/>
        <end position="69"/>
    </location>
</feature>
<keyword evidence="2" id="KW-1185">Reference proteome</keyword>
<reference evidence="3" key="2">
    <citation type="submission" date="2025-08" db="UniProtKB">
        <authorList>
            <consortium name="RefSeq"/>
        </authorList>
    </citation>
    <scope>IDENTIFICATION</scope>
</reference>
<accession>A0A9J7HWQ7</accession>
<feature type="compositionally biased region" description="Polar residues" evidence="1">
    <location>
        <begin position="120"/>
        <end position="139"/>
    </location>
</feature>
<feature type="region of interest" description="Disordered" evidence="1">
    <location>
        <begin position="51"/>
        <end position="95"/>
    </location>
</feature>
<evidence type="ECO:0000313" key="3">
    <source>
        <dbReference type="RefSeq" id="XP_035665177.1"/>
    </source>
</evidence>
<organism evidence="2 3">
    <name type="scientific">Branchiostoma floridae</name>
    <name type="common">Florida lancelet</name>
    <name type="synonym">Amphioxus</name>
    <dbReference type="NCBI Taxonomy" id="7739"/>
    <lineage>
        <taxon>Eukaryota</taxon>
        <taxon>Metazoa</taxon>
        <taxon>Chordata</taxon>
        <taxon>Cephalochordata</taxon>
        <taxon>Leptocardii</taxon>
        <taxon>Amphioxiformes</taxon>
        <taxon>Branchiostomatidae</taxon>
        <taxon>Branchiostoma</taxon>
    </lineage>
</organism>
<name>A0A9J7HWQ7_BRAFL</name>
<feature type="region of interest" description="Disordered" evidence="1">
    <location>
        <begin position="107"/>
        <end position="139"/>
    </location>
</feature>
<dbReference type="KEGG" id="bfo:118408466"/>
<dbReference type="OrthoDB" id="10175411at2759"/>
<dbReference type="AlphaFoldDB" id="A0A9J7HWQ7"/>
<gene>
    <name evidence="3" type="primary">LOC118408466</name>
</gene>
<evidence type="ECO:0000256" key="1">
    <source>
        <dbReference type="SAM" id="MobiDB-lite"/>
    </source>
</evidence>
<sequence length="193" mass="21286">MVSPPISRNSGFTYIKHRKLTQDRHLYLPDQIHLDPRSGTKLLVADVKRTLNASPPTPTAGPPQLPTPRPQRGYRSSDQHAHPRPQTAATKRDNAIPTRDWFKNSVNAIPLGSRKPVSPASLTSNRNPTTGSRPGGTQQVVTSPITTGSRSNGTLQVPTSPIATLQLRPTKQTVLQWKQIGKRFRKAWDILTS</sequence>
<evidence type="ECO:0000313" key="2">
    <source>
        <dbReference type="Proteomes" id="UP000001554"/>
    </source>
</evidence>
<dbReference type="Proteomes" id="UP000001554">
    <property type="component" value="Unplaced"/>
</dbReference>
<dbReference type="RefSeq" id="XP_035665177.1">
    <property type="nucleotide sequence ID" value="XM_035809284.1"/>
</dbReference>
<protein>
    <submittedName>
        <fullName evidence="3">Uncharacterized protein LOC118408466</fullName>
    </submittedName>
</protein>
<dbReference type="GeneID" id="118408466"/>